<dbReference type="Proteomes" id="UP001234178">
    <property type="component" value="Unassembled WGS sequence"/>
</dbReference>
<evidence type="ECO:0000259" key="4">
    <source>
        <dbReference type="PROSITE" id="PS50240"/>
    </source>
</evidence>
<keyword evidence="1" id="KW-1015">Disulfide bond</keyword>
<name>A0ABQ9Z7S3_9CRUS</name>
<gene>
    <name evidence="5" type="ORF">OUZ56_013681</name>
</gene>
<dbReference type="InterPro" id="IPR001254">
    <property type="entry name" value="Trypsin_dom"/>
</dbReference>
<dbReference type="PRINTS" id="PR00722">
    <property type="entry name" value="CHYMOTRYPSIN"/>
</dbReference>
<feature type="domain" description="Peptidase S1" evidence="4">
    <location>
        <begin position="162"/>
        <end position="392"/>
    </location>
</feature>
<reference evidence="5 6" key="1">
    <citation type="journal article" date="2023" name="Nucleic Acids Res.">
        <title>The hologenome of Daphnia magna reveals possible DNA methylation and microbiome-mediated evolution of the host genome.</title>
        <authorList>
            <person name="Chaturvedi A."/>
            <person name="Li X."/>
            <person name="Dhandapani V."/>
            <person name="Marshall H."/>
            <person name="Kissane S."/>
            <person name="Cuenca-Cambronero M."/>
            <person name="Asole G."/>
            <person name="Calvet F."/>
            <person name="Ruiz-Romero M."/>
            <person name="Marangio P."/>
            <person name="Guigo R."/>
            <person name="Rago D."/>
            <person name="Mirbahai L."/>
            <person name="Eastwood N."/>
            <person name="Colbourne J.K."/>
            <person name="Zhou J."/>
            <person name="Mallon E."/>
            <person name="Orsini L."/>
        </authorList>
    </citation>
    <scope>NUCLEOTIDE SEQUENCE [LARGE SCALE GENOMIC DNA]</scope>
    <source>
        <strain evidence="5">LRV0_1</strain>
    </source>
</reference>
<dbReference type="PROSITE" id="PS50240">
    <property type="entry name" value="TRYPSIN_DOM"/>
    <property type="match status" value="1"/>
</dbReference>
<dbReference type="InterPro" id="IPR033116">
    <property type="entry name" value="TRYPSIN_SER"/>
</dbReference>
<keyword evidence="2" id="KW-0645">Protease</keyword>
<dbReference type="EMBL" id="JAOYFB010000002">
    <property type="protein sequence ID" value="KAK4008545.1"/>
    <property type="molecule type" value="Genomic_DNA"/>
</dbReference>
<dbReference type="SMART" id="SM00020">
    <property type="entry name" value="Tryp_SPc"/>
    <property type="match status" value="1"/>
</dbReference>
<evidence type="ECO:0000256" key="2">
    <source>
        <dbReference type="RuleBase" id="RU363034"/>
    </source>
</evidence>
<sequence>MTVSVTYSGLHCVSFLYVCLIVFVATWAQSLETENVAVSQANGNRSGFVGRLQSQADIIPDHDPKHHSCMTFDGQPGTCMSARECYPYTKVHQSLGPRDTWVIGSLGTCHLSTDSIGRQGSGICCNSHRELRLPQVNNLTYNEQLLHQQEMRRISNSAGSRIVNGKLSALGEFPFMIGIMRGKNVFCGGSLLDANHVLTAAHCVSGLSPQNILELTIILGAVELTDPKRVTRRVKSVIRHRQFDNRKLRNDIALLTLDSPVEFSSVISPVCLHDNVTHGYVGKDVVTAGWGRTYYKGPKSPVLQKVTLQLKSLDDCRKNLGVQSPGGVPDHYICAWAPNRDSCAGDSGGPLMLAEDGCQIGVVSWGIGCATNTYGVYTRISSFRDWIDKNKVRF</sequence>
<dbReference type="Pfam" id="PF00089">
    <property type="entry name" value="Trypsin"/>
    <property type="match status" value="1"/>
</dbReference>
<dbReference type="CDD" id="cd00190">
    <property type="entry name" value="Tryp_SPc"/>
    <property type="match status" value="1"/>
</dbReference>
<keyword evidence="3" id="KW-0732">Signal</keyword>
<evidence type="ECO:0000256" key="3">
    <source>
        <dbReference type="SAM" id="SignalP"/>
    </source>
</evidence>
<dbReference type="PANTHER" id="PTHR24252:SF7">
    <property type="entry name" value="HYALIN"/>
    <property type="match status" value="1"/>
</dbReference>
<dbReference type="PROSITE" id="PS00135">
    <property type="entry name" value="TRYPSIN_SER"/>
    <property type="match status" value="1"/>
</dbReference>
<dbReference type="PANTHER" id="PTHR24252">
    <property type="entry name" value="ACROSIN-RELATED"/>
    <property type="match status" value="1"/>
</dbReference>
<dbReference type="Gene3D" id="2.40.10.10">
    <property type="entry name" value="Trypsin-like serine proteases"/>
    <property type="match status" value="1"/>
</dbReference>
<comment type="caution">
    <text evidence="5">The sequence shown here is derived from an EMBL/GenBank/DDBJ whole genome shotgun (WGS) entry which is preliminary data.</text>
</comment>
<dbReference type="InterPro" id="IPR043504">
    <property type="entry name" value="Peptidase_S1_PA_chymotrypsin"/>
</dbReference>
<dbReference type="InterPro" id="IPR009003">
    <property type="entry name" value="Peptidase_S1_PA"/>
</dbReference>
<evidence type="ECO:0000313" key="6">
    <source>
        <dbReference type="Proteomes" id="UP001234178"/>
    </source>
</evidence>
<dbReference type="InterPro" id="IPR001314">
    <property type="entry name" value="Peptidase_S1A"/>
</dbReference>
<evidence type="ECO:0000256" key="1">
    <source>
        <dbReference type="ARBA" id="ARBA00023157"/>
    </source>
</evidence>
<proteinExistence type="predicted"/>
<keyword evidence="2" id="KW-0720">Serine protease</keyword>
<dbReference type="PROSITE" id="PS00134">
    <property type="entry name" value="TRYPSIN_HIS"/>
    <property type="match status" value="1"/>
</dbReference>
<dbReference type="InterPro" id="IPR018114">
    <property type="entry name" value="TRYPSIN_HIS"/>
</dbReference>
<feature type="chain" id="PRO_5047520977" description="Peptidase S1 domain-containing protein" evidence="3">
    <location>
        <begin position="29"/>
        <end position="394"/>
    </location>
</feature>
<accession>A0ABQ9Z7S3</accession>
<organism evidence="5 6">
    <name type="scientific">Daphnia magna</name>
    <dbReference type="NCBI Taxonomy" id="35525"/>
    <lineage>
        <taxon>Eukaryota</taxon>
        <taxon>Metazoa</taxon>
        <taxon>Ecdysozoa</taxon>
        <taxon>Arthropoda</taxon>
        <taxon>Crustacea</taxon>
        <taxon>Branchiopoda</taxon>
        <taxon>Diplostraca</taxon>
        <taxon>Cladocera</taxon>
        <taxon>Anomopoda</taxon>
        <taxon>Daphniidae</taxon>
        <taxon>Daphnia</taxon>
    </lineage>
</organism>
<dbReference type="SUPFAM" id="SSF50494">
    <property type="entry name" value="Trypsin-like serine proteases"/>
    <property type="match status" value="1"/>
</dbReference>
<evidence type="ECO:0000313" key="5">
    <source>
        <dbReference type="EMBL" id="KAK4008545.1"/>
    </source>
</evidence>
<keyword evidence="6" id="KW-1185">Reference proteome</keyword>
<feature type="signal peptide" evidence="3">
    <location>
        <begin position="1"/>
        <end position="28"/>
    </location>
</feature>
<protein>
    <recommendedName>
        <fullName evidence="4">Peptidase S1 domain-containing protein</fullName>
    </recommendedName>
</protein>
<keyword evidence="2" id="KW-0378">Hydrolase</keyword>